<accession>A0A7Y9LEK5</accession>
<keyword evidence="3" id="KW-1185">Reference proteome</keyword>
<organism evidence="2 3">
    <name type="scientific">Microlunatus parietis</name>
    <dbReference type="NCBI Taxonomy" id="682979"/>
    <lineage>
        <taxon>Bacteria</taxon>
        <taxon>Bacillati</taxon>
        <taxon>Actinomycetota</taxon>
        <taxon>Actinomycetes</taxon>
        <taxon>Propionibacteriales</taxon>
        <taxon>Propionibacteriaceae</taxon>
        <taxon>Microlunatus</taxon>
    </lineage>
</organism>
<dbReference type="Proteomes" id="UP000569914">
    <property type="component" value="Unassembled WGS sequence"/>
</dbReference>
<reference evidence="2 3" key="1">
    <citation type="submission" date="2020-07" db="EMBL/GenBank/DDBJ databases">
        <title>Sequencing the genomes of 1000 actinobacteria strains.</title>
        <authorList>
            <person name="Klenk H.-P."/>
        </authorList>
    </citation>
    <scope>NUCLEOTIDE SEQUENCE [LARGE SCALE GENOMIC DNA]</scope>
    <source>
        <strain evidence="2 3">DSM 22083</strain>
    </source>
</reference>
<evidence type="ECO:0000259" key="1">
    <source>
        <dbReference type="Pfam" id="PF01243"/>
    </source>
</evidence>
<dbReference type="SUPFAM" id="SSF50475">
    <property type="entry name" value="FMN-binding split barrel"/>
    <property type="match status" value="1"/>
</dbReference>
<comment type="caution">
    <text evidence="2">The sequence shown here is derived from an EMBL/GenBank/DDBJ whole genome shotgun (WGS) entry which is preliminary data.</text>
</comment>
<dbReference type="AlphaFoldDB" id="A0A7Y9LEK5"/>
<evidence type="ECO:0000313" key="2">
    <source>
        <dbReference type="EMBL" id="NYE73980.1"/>
    </source>
</evidence>
<dbReference type="InterPro" id="IPR012349">
    <property type="entry name" value="Split_barrel_FMN-bd"/>
</dbReference>
<name>A0A7Y9LEK5_9ACTN</name>
<dbReference type="InterPro" id="IPR011576">
    <property type="entry name" value="Pyridox_Oxase_N"/>
</dbReference>
<evidence type="ECO:0000313" key="3">
    <source>
        <dbReference type="Proteomes" id="UP000569914"/>
    </source>
</evidence>
<feature type="domain" description="Pyridoxamine 5'-phosphate oxidase N-terminal" evidence="1">
    <location>
        <begin position="11"/>
        <end position="92"/>
    </location>
</feature>
<dbReference type="InterPro" id="IPR024031">
    <property type="entry name" value="MSMEG_5819/OxyR"/>
</dbReference>
<dbReference type="NCBIfam" id="TIGR04023">
    <property type="entry name" value="PPOX_MSMEG_5819"/>
    <property type="match status" value="1"/>
</dbReference>
<dbReference type="RefSeq" id="WP_246322426.1">
    <property type="nucleotide sequence ID" value="NZ_JACCBU010000001.1"/>
</dbReference>
<proteinExistence type="predicted"/>
<protein>
    <submittedName>
        <fullName evidence="2">PPOX class F420-dependent enzyme/OxyR family protein</fullName>
    </submittedName>
</protein>
<gene>
    <name evidence="2" type="ORF">BKA15_005309</name>
</gene>
<sequence length="93" mass="10480">MSFSTAEIEYMRSQPVGRIGTVDRDGQPDAVPIGIEFDGRYFYVGGGHEPQQTRKFRNVAGGQEKVVLLWDDVVAIKPWTPRFLRVYGTGDFV</sequence>
<dbReference type="Pfam" id="PF01243">
    <property type="entry name" value="PNPOx_N"/>
    <property type="match status" value="1"/>
</dbReference>
<dbReference type="EMBL" id="JACCBU010000001">
    <property type="protein sequence ID" value="NYE73980.1"/>
    <property type="molecule type" value="Genomic_DNA"/>
</dbReference>
<dbReference type="Gene3D" id="2.30.110.10">
    <property type="entry name" value="Electron Transport, Fmn-binding Protein, Chain A"/>
    <property type="match status" value="1"/>
</dbReference>